<organism evidence="2 3">
    <name type="scientific">Anaeromyxobacter diazotrophicus</name>
    <dbReference type="NCBI Taxonomy" id="2590199"/>
    <lineage>
        <taxon>Bacteria</taxon>
        <taxon>Pseudomonadati</taxon>
        <taxon>Myxococcota</taxon>
        <taxon>Myxococcia</taxon>
        <taxon>Myxococcales</taxon>
        <taxon>Cystobacterineae</taxon>
        <taxon>Anaeromyxobacteraceae</taxon>
        <taxon>Anaeromyxobacter</taxon>
    </lineage>
</organism>
<comment type="caution">
    <text evidence="2">The sequence shown here is derived from an EMBL/GenBank/DDBJ whole genome shotgun (WGS) entry which is preliminary data.</text>
</comment>
<evidence type="ECO:0000313" key="2">
    <source>
        <dbReference type="EMBL" id="GEJ59489.1"/>
    </source>
</evidence>
<feature type="compositionally biased region" description="Gly residues" evidence="1">
    <location>
        <begin position="35"/>
        <end position="45"/>
    </location>
</feature>
<name>A0A7I9VTM7_9BACT</name>
<keyword evidence="3" id="KW-1185">Reference proteome</keyword>
<feature type="compositionally biased region" description="Low complexity" evidence="1">
    <location>
        <begin position="63"/>
        <end position="85"/>
    </location>
</feature>
<dbReference type="Proteomes" id="UP000503640">
    <property type="component" value="Unassembled WGS sequence"/>
</dbReference>
<feature type="compositionally biased region" description="Low complexity" evidence="1">
    <location>
        <begin position="46"/>
        <end position="55"/>
    </location>
</feature>
<protein>
    <recommendedName>
        <fullName evidence="4">WD40 repeat domain-containing protein</fullName>
    </recommendedName>
</protein>
<accession>A0A7I9VTM7</accession>
<feature type="compositionally biased region" description="Gly residues" evidence="1">
    <location>
        <begin position="86"/>
        <end position="95"/>
    </location>
</feature>
<dbReference type="EMBL" id="BJTG01000015">
    <property type="protein sequence ID" value="GEJ59489.1"/>
    <property type="molecule type" value="Genomic_DNA"/>
</dbReference>
<feature type="region of interest" description="Disordered" evidence="1">
    <location>
        <begin position="35"/>
        <end position="103"/>
    </location>
</feature>
<evidence type="ECO:0008006" key="4">
    <source>
        <dbReference type="Google" id="ProtNLM"/>
    </source>
</evidence>
<dbReference type="AlphaFoldDB" id="A0A7I9VTM7"/>
<evidence type="ECO:0000313" key="3">
    <source>
        <dbReference type="Proteomes" id="UP000503640"/>
    </source>
</evidence>
<sequence>MDPFVARSVPRVVATVALLGGLAVAALLGSCSGSGGTKGAGGDDGGVTINQADGGSPDGGADAGTPDAGTPDAGAPDAGTPDAGTPDGGTSFGGPGPWPLENRTYGAAEGLQESPVVAASTDEAQNLWVATPQAVYLLKPGDAKFTRFSSKDGLHLADHPKLYDEDYCGGEKGVPGAANGDGISALVGGAAGEVFVGYHGNTAVKGDCSDSAVDRHSGQLDRVRLKPDGTLEVTRFQMVSTGMGMMFWHNRTVYRLAYDHVVHPHTLYAGTDHGVDMFFPDRYRDPSPGEWTGFSIQEWMSDHLHVQVCFHGDTTCEAGGEGNARMGDWRGLTIDPDGDLWHAGRWSAGKIRWVADLKQWNMRSGAQAYAVAYGNGSDPVFPVSQIGDVVSLSGVALAKDGTPWFASSFFYGAVPSVPSPGSGRGLAHDTGNARFTYVSPSAAGMSEQDVQDLAALPDGRLVLAGAHTGLVFWDPVTGAKSALRAGQGLPDDAVQQLSLDTRVDPPALYVATGSGVAVLRQLPK</sequence>
<dbReference type="PROSITE" id="PS51257">
    <property type="entry name" value="PROKAR_LIPOPROTEIN"/>
    <property type="match status" value="1"/>
</dbReference>
<proteinExistence type="predicted"/>
<gene>
    <name evidence="2" type="ORF">AMYX_42300</name>
</gene>
<evidence type="ECO:0000256" key="1">
    <source>
        <dbReference type="SAM" id="MobiDB-lite"/>
    </source>
</evidence>
<dbReference type="RefSeq" id="WP_235969742.1">
    <property type="nucleotide sequence ID" value="NZ_BJTG01000015.1"/>
</dbReference>
<reference evidence="3" key="1">
    <citation type="journal article" date="2020" name="Appl. Environ. Microbiol.">
        <title>Diazotrophic Anaeromyxobacter Isolates from Soils.</title>
        <authorList>
            <person name="Masuda Y."/>
            <person name="Yamanaka H."/>
            <person name="Xu Z.X."/>
            <person name="Shiratori Y."/>
            <person name="Aono T."/>
            <person name="Amachi S."/>
            <person name="Senoo K."/>
            <person name="Itoh H."/>
        </authorList>
    </citation>
    <scope>NUCLEOTIDE SEQUENCE [LARGE SCALE GENOMIC DNA]</scope>
    <source>
        <strain evidence="3">R267</strain>
    </source>
</reference>